<comment type="caution">
    <text evidence="6">The sequence shown here is derived from an EMBL/GenBank/DDBJ whole genome shotgun (WGS) entry which is preliminary data.</text>
</comment>
<feature type="domain" description="FAM192A/Fyv6 N-terminal" evidence="5">
    <location>
        <begin position="18"/>
        <end position="95"/>
    </location>
</feature>
<dbReference type="Proteomes" id="UP000193920">
    <property type="component" value="Unassembled WGS sequence"/>
</dbReference>
<keyword evidence="3" id="KW-0175">Coiled coil</keyword>
<dbReference type="PANTHER" id="PTHR13495:SF0">
    <property type="entry name" value="PSME3-INTERACTING PROTEIN"/>
    <property type="match status" value="1"/>
</dbReference>
<dbReference type="GO" id="GO:0005634">
    <property type="term" value="C:nucleus"/>
    <property type="evidence" value="ECO:0007669"/>
    <property type="project" value="UniProtKB-SubCell"/>
</dbReference>
<accession>A0A1Y2D5U1</accession>
<organism evidence="6 7">
    <name type="scientific">Neocallimastix californiae</name>
    <dbReference type="NCBI Taxonomy" id="1754190"/>
    <lineage>
        <taxon>Eukaryota</taxon>
        <taxon>Fungi</taxon>
        <taxon>Fungi incertae sedis</taxon>
        <taxon>Chytridiomycota</taxon>
        <taxon>Chytridiomycota incertae sedis</taxon>
        <taxon>Neocallimastigomycetes</taxon>
        <taxon>Neocallimastigales</taxon>
        <taxon>Neocallimastigaceae</taxon>
        <taxon>Neocallimastix</taxon>
    </lineage>
</organism>
<keyword evidence="7" id="KW-1185">Reference proteome</keyword>
<sequence>MDRFVSREILDESKPNFGEVKKAPSETYDPRPLYQRLAENKRKEEDEQLEKNKLSNFIYQMNNDEYDFLNNVKEEENLKYKRLKEEEKKEVEQFKKDVELSSLKTPYLDSLLKETSNDNKNKEKIDKPKVQSIQKSLLQNIIVKKKRGRDNQEKKENKENNKKVKILENKSKEEIKTEKKEQKSALLLLADYSNSDSNSETDTESNE</sequence>
<dbReference type="STRING" id="1754190.A0A1Y2D5U1"/>
<feature type="coiled-coil region" evidence="3">
    <location>
        <begin position="66"/>
        <end position="104"/>
    </location>
</feature>
<reference evidence="6 7" key="1">
    <citation type="submission" date="2016-08" db="EMBL/GenBank/DDBJ databases">
        <title>A Parts List for Fungal Cellulosomes Revealed by Comparative Genomics.</title>
        <authorList>
            <consortium name="DOE Joint Genome Institute"/>
            <person name="Haitjema C.H."/>
            <person name="Gilmore S.P."/>
            <person name="Henske J.K."/>
            <person name="Solomon K.V."/>
            <person name="De Groot R."/>
            <person name="Kuo A."/>
            <person name="Mondo S.J."/>
            <person name="Salamov A.A."/>
            <person name="Labutti K."/>
            <person name="Zhao Z."/>
            <person name="Chiniquy J."/>
            <person name="Barry K."/>
            <person name="Brewer H.M."/>
            <person name="Purvine S.O."/>
            <person name="Wright A.T."/>
            <person name="Boxma B."/>
            <person name="Van Alen T."/>
            <person name="Hackstein J.H."/>
            <person name="Baker S.E."/>
            <person name="Grigoriev I.V."/>
            <person name="O'Malley M.A."/>
        </authorList>
    </citation>
    <scope>NUCLEOTIDE SEQUENCE [LARGE SCALE GENOMIC DNA]</scope>
    <source>
        <strain evidence="6 7">G1</strain>
    </source>
</reference>
<dbReference type="InterPro" id="IPR039845">
    <property type="entry name" value="FAM192A"/>
</dbReference>
<dbReference type="Pfam" id="PF10187">
    <property type="entry name" value="FAM192A_Fyv6_N"/>
    <property type="match status" value="1"/>
</dbReference>
<dbReference type="InterPro" id="IPR019331">
    <property type="entry name" value="FAM192A/Fyv6_N"/>
</dbReference>
<feature type="compositionally biased region" description="Basic and acidic residues" evidence="4">
    <location>
        <begin position="149"/>
        <end position="181"/>
    </location>
</feature>
<comment type="subcellular location">
    <subcellularLocation>
        <location evidence="1">Nucleus</location>
    </subcellularLocation>
</comment>
<evidence type="ECO:0000259" key="5">
    <source>
        <dbReference type="Pfam" id="PF10187"/>
    </source>
</evidence>
<keyword evidence="2" id="KW-0539">Nucleus</keyword>
<feature type="region of interest" description="Disordered" evidence="4">
    <location>
        <begin position="106"/>
        <end position="181"/>
    </location>
</feature>
<evidence type="ECO:0000256" key="3">
    <source>
        <dbReference type="SAM" id="Coils"/>
    </source>
</evidence>
<evidence type="ECO:0000313" key="6">
    <source>
        <dbReference type="EMBL" id="ORY54651.1"/>
    </source>
</evidence>
<gene>
    <name evidence="6" type="ORF">LY90DRAFT_702248</name>
</gene>
<evidence type="ECO:0000313" key="7">
    <source>
        <dbReference type="Proteomes" id="UP000193920"/>
    </source>
</evidence>
<dbReference type="EMBL" id="MCOG01000083">
    <property type="protein sequence ID" value="ORY54651.1"/>
    <property type="molecule type" value="Genomic_DNA"/>
</dbReference>
<feature type="compositionally biased region" description="Basic and acidic residues" evidence="4">
    <location>
        <begin position="111"/>
        <end position="129"/>
    </location>
</feature>
<evidence type="ECO:0000256" key="2">
    <source>
        <dbReference type="ARBA" id="ARBA00023242"/>
    </source>
</evidence>
<dbReference type="AlphaFoldDB" id="A0A1Y2D5U1"/>
<dbReference type="OrthoDB" id="2162353at2759"/>
<evidence type="ECO:0000256" key="4">
    <source>
        <dbReference type="SAM" id="MobiDB-lite"/>
    </source>
</evidence>
<proteinExistence type="predicted"/>
<protein>
    <recommendedName>
        <fullName evidence="5">FAM192A/Fyv6 N-terminal domain-containing protein</fullName>
    </recommendedName>
</protein>
<evidence type="ECO:0000256" key="1">
    <source>
        <dbReference type="ARBA" id="ARBA00004123"/>
    </source>
</evidence>
<dbReference type="PANTHER" id="PTHR13495">
    <property type="entry name" value="NEFA-INTERACTING NUCLEAR PROTEIN NIP30"/>
    <property type="match status" value="1"/>
</dbReference>
<feature type="region of interest" description="Disordered" evidence="4">
    <location>
        <begin position="188"/>
        <end position="207"/>
    </location>
</feature>
<name>A0A1Y2D5U1_9FUNG</name>